<name>A0A0V1Q1I6_9ASCO</name>
<dbReference type="Gene3D" id="2.130.10.10">
    <property type="entry name" value="YVTN repeat-like/Quinoprotein amine dehydrogenase"/>
    <property type="match status" value="1"/>
</dbReference>
<feature type="repeat" description="WD" evidence="1">
    <location>
        <begin position="297"/>
        <end position="329"/>
    </location>
</feature>
<gene>
    <name evidence="2" type="ORF">AC631_01846</name>
</gene>
<sequence length="656" mass="73131">MNEYYEPTLLFRQNAVKKYSPELSPVSSMSSIDLPRSNNSSSSWLLDYQNPKDTEILNKSCSLNRLNIKSNYWKIPDNDMNLTSMALQRQGDSNNSFLGISSANNDSNLFIYELDIAENYLTHNNTISLPNIHAMKWVPQMGNNELSLITGNSKGYAHLVSIPNSNEEDQSAEIVKRFNHRKHLKSINKDPSIASHNSTDITKLNFMDKSMDLLSIYDNNLFLWDINGCDSQIRPKPISISSIPGIVNFDPIPRNSNLVGICGQFGVSLFDTRQPKFSVPSSIMQQANRRKLGANVIRWSPNDDNVFAASHMDGVIRLWDIRKQEYFASLDGHQGKKIISIEWNENDLFSGGRDGNIVHWDLTSDIYEYPKPDITNCGLKEGLNSVRFNPVKNSVEKTINQRQCGTVLPASNTNIVDMCSVSFSSYNKEDVKVLSIDSSSFLGLHSKIFDAVKVNINSEKIYYTDDDISLLLAAQKSSLSTLVNDSAENVTKPLTISRMPTTKITEDAALAHPTPVNIVPTTPNMSSDTLTEGPDQFVDVDDSITIEEPKFMFSNLNDSVFSVDSSHEINSSPLSSGSCGSFGESSSSISTNPTIVEASPISHKRDPSDIFNLNTDLDFGLGLNDYKFDESLVDRSFDRMLSLKTNATNYYSVYSS</sequence>
<keyword evidence="3" id="KW-1185">Reference proteome</keyword>
<proteinExistence type="predicted"/>
<dbReference type="PANTHER" id="PTHR19855:SF11">
    <property type="entry name" value="RIBOSOME BIOGENESIS PROTEIN WDR12"/>
    <property type="match status" value="1"/>
</dbReference>
<dbReference type="RefSeq" id="XP_015468484.1">
    <property type="nucleotide sequence ID" value="XM_015610676.1"/>
</dbReference>
<dbReference type="PROSITE" id="PS50082">
    <property type="entry name" value="WD_REPEATS_2"/>
    <property type="match status" value="1"/>
</dbReference>
<dbReference type="InterPro" id="IPR001680">
    <property type="entry name" value="WD40_rpt"/>
</dbReference>
<dbReference type="Proteomes" id="UP000054251">
    <property type="component" value="Unassembled WGS sequence"/>
</dbReference>
<accession>A0A0V1Q1I6</accession>
<protein>
    <submittedName>
        <fullName evidence="2">Protein DSE1</fullName>
    </submittedName>
</protein>
<dbReference type="OrthoDB" id="361494at2759"/>
<dbReference type="InterPro" id="IPR036322">
    <property type="entry name" value="WD40_repeat_dom_sf"/>
</dbReference>
<reference evidence="2 3" key="1">
    <citation type="submission" date="2015-11" db="EMBL/GenBank/DDBJ databases">
        <title>The genome of Debaryomyces fabryi.</title>
        <authorList>
            <person name="Tafer H."/>
            <person name="Lopandic K."/>
        </authorList>
    </citation>
    <scope>NUCLEOTIDE SEQUENCE [LARGE SCALE GENOMIC DNA]</scope>
    <source>
        <strain evidence="2 3">CBS 789</strain>
    </source>
</reference>
<evidence type="ECO:0000313" key="3">
    <source>
        <dbReference type="Proteomes" id="UP000054251"/>
    </source>
</evidence>
<evidence type="ECO:0000256" key="1">
    <source>
        <dbReference type="PROSITE-ProRule" id="PRU00221"/>
    </source>
</evidence>
<dbReference type="SUPFAM" id="SSF50978">
    <property type="entry name" value="WD40 repeat-like"/>
    <property type="match status" value="1"/>
</dbReference>
<organism evidence="2 3">
    <name type="scientific">Debaryomyces fabryi</name>
    <dbReference type="NCBI Taxonomy" id="58627"/>
    <lineage>
        <taxon>Eukaryota</taxon>
        <taxon>Fungi</taxon>
        <taxon>Dikarya</taxon>
        <taxon>Ascomycota</taxon>
        <taxon>Saccharomycotina</taxon>
        <taxon>Pichiomycetes</taxon>
        <taxon>Debaryomycetaceae</taxon>
        <taxon>Debaryomyces</taxon>
    </lineage>
</organism>
<evidence type="ECO:0000313" key="2">
    <source>
        <dbReference type="EMBL" id="KSA02382.1"/>
    </source>
</evidence>
<dbReference type="GeneID" id="26838855"/>
<keyword evidence="1" id="KW-0853">WD repeat</keyword>
<dbReference type="EMBL" id="LMYN01000028">
    <property type="protein sequence ID" value="KSA02382.1"/>
    <property type="molecule type" value="Genomic_DNA"/>
</dbReference>
<dbReference type="AlphaFoldDB" id="A0A0V1Q1I6"/>
<dbReference type="InterPro" id="IPR015943">
    <property type="entry name" value="WD40/YVTN_repeat-like_dom_sf"/>
</dbReference>
<dbReference type="SMART" id="SM00320">
    <property type="entry name" value="WD40"/>
    <property type="match status" value="3"/>
</dbReference>
<comment type="caution">
    <text evidence="2">The sequence shown here is derived from an EMBL/GenBank/DDBJ whole genome shotgun (WGS) entry which is preliminary data.</text>
</comment>
<dbReference type="PANTHER" id="PTHR19855">
    <property type="entry name" value="WD40 REPEAT PROTEIN 12, 37"/>
    <property type="match status" value="1"/>
</dbReference>